<evidence type="ECO:0000313" key="1">
    <source>
        <dbReference type="EMBL" id="QRG66925.1"/>
    </source>
</evidence>
<dbReference type="EMBL" id="CP069127">
    <property type="protein sequence ID" value="QRG66925.1"/>
    <property type="molecule type" value="Genomic_DNA"/>
</dbReference>
<sequence>MKTYCQIRPDGTIAQISQGYENPPFSKSALVPEEIADKLLRYPKGWVYDGTSFIEVEKEPVIVDNKPSMEQRINELEMALADLFAGNI</sequence>
<dbReference type="RefSeq" id="WP_203353989.1">
    <property type="nucleotide sequence ID" value="NZ_CP069127.1"/>
</dbReference>
<dbReference type="Proteomes" id="UP000596248">
    <property type="component" value="Chromosome"/>
</dbReference>
<proteinExistence type="predicted"/>
<protein>
    <submittedName>
        <fullName evidence="1">Uncharacterized protein</fullName>
    </submittedName>
</protein>
<name>A0ABX7FPL0_BRECH</name>
<reference evidence="1 2" key="1">
    <citation type="submission" date="2021-01" db="EMBL/GenBank/DDBJ databases">
        <title>Identification of strong promoters based on the transcriptome of Brevibacillus choshinensis.</title>
        <authorList>
            <person name="Yao D."/>
            <person name="Zhang K."/>
            <person name="Wu J."/>
        </authorList>
    </citation>
    <scope>NUCLEOTIDE SEQUENCE [LARGE SCALE GENOMIC DNA]</scope>
    <source>
        <strain evidence="1 2">HPD31-SP3</strain>
    </source>
</reference>
<keyword evidence="2" id="KW-1185">Reference proteome</keyword>
<accession>A0ABX7FPL0</accession>
<evidence type="ECO:0000313" key="2">
    <source>
        <dbReference type="Proteomes" id="UP000596248"/>
    </source>
</evidence>
<gene>
    <name evidence="1" type="ORF">JNE38_26180</name>
</gene>
<organism evidence="1 2">
    <name type="scientific">Brevibacillus choshinensis</name>
    <dbReference type="NCBI Taxonomy" id="54911"/>
    <lineage>
        <taxon>Bacteria</taxon>
        <taxon>Bacillati</taxon>
        <taxon>Bacillota</taxon>
        <taxon>Bacilli</taxon>
        <taxon>Bacillales</taxon>
        <taxon>Paenibacillaceae</taxon>
        <taxon>Brevibacillus</taxon>
    </lineage>
</organism>